<dbReference type="GO" id="GO:0005829">
    <property type="term" value="C:cytosol"/>
    <property type="evidence" value="ECO:0007669"/>
    <property type="project" value="TreeGrafter"/>
</dbReference>
<keyword evidence="2" id="KW-0238">DNA-binding</keyword>
<evidence type="ECO:0000313" key="6">
    <source>
        <dbReference type="Proteomes" id="UP000093199"/>
    </source>
</evidence>
<dbReference type="SUPFAM" id="SSF47413">
    <property type="entry name" value="lambda repressor-like DNA-binding domains"/>
    <property type="match status" value="1"/>
</dbReference>
<dbReference type="InterPro" id="IPR010982">
    <property type="entry name" value="Lambda_DNA-bd_dom_sf"/>
</dbReference>
<dbReference type="InterPro" id="IPR001387">
    <property type="entry name" value="Cro/C1-type_HTH"/>
</dbReference>
<reference evidence="5 6" key="1">
    <citation type="submission" date="2016-07" db="EMBL/GenBank/DDBJ databases">
        <title>Caryophanon tenue genome sequencing.</title>
        <authorList>
            <person name="Verma A."/>
            <person name="Pal Y."/>
            <person name="Krishnamurthi S."/>
        </authorList>
    </citation>
    <scope>NUCLEOTIDE SEQUENCE [LARGE SCALE GENOMIC DNA]</scope>
    <source>
        <strain evidence="5 6">DSM 14152</strain>
    </source>
</reference>
<dbReference type="PROSITE" id="PS50943">
    <property type="entry name" value="HTH_CROC1"/>
    <property type="match status" value="1"/>
</dbReference>
<keyword evidence="6" id="KW-1185">Reference proteome</keyword>
<proteinExistence type="predicted"/>
<dbReference type="OrthoDB" id="5461347at2"/>
<sequence length="112" mass="12870">MSDLTNHIGERIRYYRKERKLSQEELAYRAALHTTYIGQLERGEKNVTLDSLAKVCVALDITLSEFFSEPAATSKMLSIELTQIISLLDGRPKKDQQKILSLVESLIQWKDE</sequence>
<dbReference type="InterPro" id="IPR050807">
    <property type="entry name" value="TransReg_Diox_bact_type"/>
</dbReference>
<evidence type="ECO:0000313" key="5">
    <source>
        <dbReference type="EMBL" id="OCS87157.1"/>
    </source>
</evidence>
<dbReference type="EMBL" id="MASJ01000004">
    <property type="protein sequence ID" value="OCS87157.1"/>
    <property type="molecule type" value="Genomic_DNA"/>
</dbReference>
<dbReference type="RefSeq" id="WP_066543701.1">
    <property type="nucleotide sequence ID" value="NZ_MASJ01000004.1"/>
</dbReference>
<organism evidence="5 6">
    <name type="scientific">Caryophanon tenue</name>
    <dbReference type="NCBI Taxonomy" id="33978"/>
    <lineage>
        <taxon>Bacteria</taxon>
        <taxon>Bacillati</taxon>
        <taxon>Bacillota</taxon>
        <taxon>Bacilli</taxon>
        <taxon>Bacillales</taxon>
        <taxon>Caryophanaceae</taxon>
        <taxon>Caryophanon</taxon>
    </lineage>
</organism>
<dbReference type="STRING" id="33978.A6M13_11025"/>
<evidence type="ECO:0000256" key="3">
    <source>
        <dbReference type="ARBA" id="ARBA00023163"/>
    </source>
</evidence>
<protein>
    <submittedName>
        <fullName evidence="5">Transcriptional regulator</fullName>
    </submittedName>
</protein>
<dbReference type="SMART" id="SM00530">
    <property type="entry name" value="HTH_XRE"/>
    <property type="match status" value="1"/>
</dbReference>
<feature type="domain" description="HTH cro/C1-type" evidence="4">
    <location>
        <begin position="12"/>
        <end position="66"/>
    </location>
</feature>
<evidence type="ECO:0000256" key="2">
    <source>
        <dbReference type="ARBA" id="ARBA00023125"/>
    </source>
</evidence>
<dbReference type="Pfam" id="PF01381">
    <property type="entry name" value="HTH_3"/>
    <property type="match status" value="1"/>
</dbReference>
<keyword evidence="1" id="KW-0805">Transcription regulation</keyword>
<keyword evidence="3" id="KW-0804">Transcription</keyword>
<dbReference type="GO" id="GO:0003700">
    <property type="term" value="F:DNA-binding transcription factor activity"/>
    <property type="evidence" value="ECO:0007669"/>
    <property type="project" value="TreeGrafter"/>
</dbReference>
<dbReference type="Gene3D" id="1.10.260.40">
    <property type="entry name" value="lambda repressor-like DNA-binding domains"/>
    <property type="match status" value="1"/>
</dbReference>
<dbReference type="PANTHER" id="PTHR46797">
    <property type="entry name" value="HTH-TYPE TRANSCRIPTIONAL REGULATOR"/>
    <property type="match status" value="1"/>
</dbReference>
<dbReference type="Proteomes" id="UP000093199">
    <property type="component" value="Unassembled WGS sequence"/>
</dbReference>
<name>A0A1C0YJ10_9BACL</name>
<comment type="caution">
    <text evidence="5">The sequence shown here is derived from an EMBL/GenBank/DDBJ whole genome shotgun (WGS) entry which is preliminary data.</text>
</comment>
<evidence type="ECO:0000259" key="4">
    <source>
        <dbReference type="PROSITE" id="PS50943"/>
    </source>
</evidence>
<dbReference type="GO" id="GO:0003677">
    <property type="term" value="F:DNA binding"/>
    <property type="evidence" value="ECO:0007669"/>
    <property type="project" value="UniProtKB-KW"/>
</dbReference>
<evidence type="ECO:0000256" key="1">
    <source>
        <dbReference type="ARBA" id="ARBA00023015"/>
    </source>
</evidence>
<accession>A0A1C0YJ10</accession>
<dbReference type="PANTHER" id="PTHR46797:SF23">
    <property type="entry name" value="HTH-TYPE TRANSCRIPTIONAL REGULATOR SUTR"/>
    <property type="match status" value="1"/>
</dbReference>
<gene>
    <name evidence="5" type="ORF">A6M13_11025</name>
</gene>
<dbReference type="AlphaFoldDB" id="A0A1C0YJ10"/>
<dbReference type="CDD" id="cd00093">
    <property type="entry name" value="HTH_XRE"/>
    <property type="match status" value="1"/>
</dbReference>